<accession>A0A2K3YER8</accession>
<evidence type="ECO:0000313" key="1">
    <source>
        <dbReference type="EMBL" id="PNZ24065.1"/>
    </source>
</evidence>
<protein>
    <submittedName>
        <fullName evidence="1">Uncharacterized protein</fullName>
    </submittedName>
</protein>
<organism evidence="1 2">
    <name type="scientific">Staphylococcus rostri</name>
    <dbReference type="NCBI Taxonomy" id="522262"/>
    <lineage>
        <taxon>Bacteria</taxon>
        <taxon>Bacillati</taxon>
        <taxon>Bacillota</taxon>
        <taxon>Bacilli</taxon>
        <taxon>Bacillales</taxon>
        <taxon>Staphylococcaceae</taxon>
        <taxon>Staphylococcus</taxon>
    </lineage>
</organism>
<gene>
    <name evidence="1" type="ORF">CD122_11705</name>
</gene>
<dbReference type="AlphaFoldDB" id="A0A2K3YER8"/>
<reference evidence="1 2" key="1">
    <citation type="submission" date="2017-08" db="EMBL/GenBank/DDBJ databases">
        <title>Draft genome sequences of 64 type strains of genus Staph aureus.</title>
        <authorList>
            <person name="Cole K."/>
            <person name="Golubchik T."/>
            <person name="Russell J."/>
            <person name="Foster D."/>
            <person name="Llewelyn M."/>
            <person name="Wilson D."/>
            <person name="Crook D."/>
            <person name="Paul J."/>
        </authorList>
    </citation>
    <scope>NUCLEOTIDE SEQUENCE [LARGE SCALE GENOMIC DNA]</scope>
    <source>
        <strain evidence="1 2">DSM 21968</strain>
    </source>
</reference>
<evidence type="ECO:0000313" key="2">
    <source>
        <dbReference type="Proteomes" id="UP000242752"/>
    </source>
</evidence>
<dbReference type="EMBL" id="PPRF01000165">
    <property type="protein sequence ID" value="PNZ24065.1"/>
    <property type="molecule type" value="Genomic_DNA"/>
</dbReference>
<sequence length="134" mass="15997">MYMAFSMIQNISQENIINDNEFYRVNNVVIQLHDKVDEILSENSNHETYEVMNALNNNFIENSVNFNDEVFHSVFVNFNKNRELIQQELYNEKLDIENLNKVFKIREKMGKRILKNLDISNIENAINFNNNVYI</sequence>
<feature type="non-terminal residue" evidence="1">
    <location>
        <position position="1"/>
    </location>
</feature>
<dbReference type="Proteomes" id="UP000242752">
    <property type="component" value="Unassembled WGS sequence"/>
</dbReference>
<name>A0A2K3YER8_9STAP</name>
<proteinExistence type="predicted"/>
<comment type="caution">
    <text evidence="1">The sequence shown here is derived from an EMBL/GenBank/DDBJ whole genome shotgun (WGS) entry which is preliminary data.</text>
</comment>
<keyword evidence="2" id="KW-1185">Reference proteome</keyword>
<feature type="non-terminal residue" evidence="1">
    <location>
        <position position="134"/>
    </location>
</feature>